<name>A0A6C0K3D7_9ZZZZ</name>
<dbReference type="EMBL" id="MN740771">
    <property type="protein sequence ID" value="QHU10728.1"/>
    <property type="molecule type" value="Genomic_DNA"/>
</dbReference>
<dbReference type="AlphaFoldDB" id="A0A6C0K3D7"/>
<sequence>MFLNLDFLLFLFTSSIFFGIEKKIELLFQIFDQSKNATISTMSSLPFLPVNIVNRILREAAVLHGEKSVPKFIFSKAKQQYIFRARFRKRYLRRQFANVERLLRFKVKNPPEFTLILPTTVNTPFRELNKFRDCDQTPEEREATVSRMRSATIVRFPQKTHTYPNGNELEYRYSYCSFDNGYVFIEKNTLLDDDDYYLLFYRGYICLDGRTFPIFETPEMLHSYQEDNPHGINNCTEVRYLEKELGQKVQIPDNSQTICRVYDEDKKEWSYSRDYSFTVKEARFLVPFYEEPEEYYSD</sequence>
<evidence type="ECO:0000313" key="1">
    <source>
        <dbReference type="EMBL" id="QHU10728.1"/>
    </source>
</evidence>
<protein>
    <submittedName>
        <fullName evidence="1">Uncharacterized protein</fullName>
    </submittedName>
</protein>
<reference evidence="1" key="1">
    <citation type="journal article" date="2020" name="Nature">
        <title>Giant virus diversity and host interactions through global metagenomics.</title>
        <authorList>
            <person name="Schulz F."/>
            <person name="Roux S."/>
            <person name="Paez-Espino D."/>
            <person name="Jungbluth S."/>
            <person name="Walsh D.A."/>
            <person name="Denef V.J."/>
            <person name="McMahon K.D."/>
            <person name="Konstantinidis K.T."/>
            <person name="Eloe-Fadrosh E.A."/>
            <person name="Kyrpides N.C."/>
            <person name="Woyke T."/>
        </authorList>
    </citation>
    <scope>NUCLEOTIDE SEQUENCE</scope>
    <source>
        <strain evidence="1">GVMAG-S-1101165-83</strain>
    </source>
</reference>
<organism evidence="1">
    <name type="scientific">viral metagenome</name>
    <dbReference type="NCBI Taxonomy" id="1070528"/>
    <lineage>
        <taxon>unclassified sequences</taxon>
        <taxon>metagenomes</taxon>
        <taxon>organismal metagenomes</taxon>
    </lineage>
</organism>
<accession>A0A6C0K3D7</accession>
<proteinExistence type="predicted"/>